<proteinExistence type="predicted"/>
<dbReference type="AlphaFoldDB" id="A0A166HQQ9"/>
<accession>A0A166HQQ9</accession>
<sequence>MCGRRSVVVDGNIEVYGVLVALLLSSSPARSALNRRPLSPGLWCLRPPATHHLHAPFLASCGLAPALKVLNIDIAPSTDLRISAIFTATSFPVNLSSCARTSSEEGRWNFVAGRCVSSSSQ</sequence>
<name>A0A166HQQ9_9AGAM</name>
<protein>
    <submittedName>
        <fullName evidence="1">Uncharacterized protein</fullName>
    </submittedName>
</protein>
<evidence type="ECO:0000313" key="2">
    <source>
        <dbReference type="Proteomes" id="UP000076532"/>
    </source>
</evidence>
<organism evidence="1 2">
    <name type="scientific">Athelia psychrophila</name>
    <dbReference type="NCBI Taxonomy" id="1759441"/>
    <lineage>
        <taxon>Eukaryota</taxon>
        <taxon>Fungi</taxon>
        <taxon>Dikarya</taxon>
        <taxon>Basidiomycota</taxon>
        <taxon>Agaricomycotina</taxon>
        <taxon>Agaricomycetes</taxon>
        <taxon>Agaricomycetidae</taxon>
        <taxon>Atheliales</taxon>
        <taxon>Atheliaceae</taxon>
        <taxon>Athelia</taxon>
    </lineage>
</organism>
<gene>
    <name evidence="1" type="ORF">FIBSPDRAFT_570231</name>
</gene>
<evidence type="ECO:0000313" key="1">
    <source>
        <dbReference type="EMBL" id="KZP19131.1"/>
    </source>
</evidence>
<reference evidence="1 2" key="1">
    <citation type="journal article" date="2016" name="Mol. Biol. Evol.">
        <title>Comparative Genomics of Early-Diverging Mushroom-Forming Fungi Provides Insights into the Origins of Lignocellulose Decay Capabilities.</title>
        <authorList>
            <person name="Nagy L.G."/>
            <person name="Riley R."/>
            <person name="Tritt A."/>
            <person name="Adam C."/>
            <person name="Daum C."/>
            <person name="Floudas D."/>
            <person name="Sun H."/>
            <person name="Yadav J.S."/>
            <person name="Pangilinan J."/>
            <person name="Larsson K.H."/>
            <person name="Matsuura K."/>
            <person name="Barry K."/>
            <person name="Labutti K."/>
            <person name="Kuo R."/>
            <person name="Ohm R.A."/>
            <person name="Bhattacharya S.S."/>
            <person name="Shirouzu T."/>
            <person name="Yoshinaga Y."/>
            <person name="Martin F.M."/>
            <person name="Grigoriev I.V."/>
            <person name="Hibbett D.S."/>
        </authorList>
    </citation>
    <scope>NUCLEOTIDE SEQUENCE [LARGE SCALE GENOMIC DNA]</scope>
    <source>
        <strain evidence="1 2">CBS 109695</strain>
    </source>
</reference>
<keyword evidence="2" id="KW-1185">Reference proteome</keyword>
<dbReference type="EMBL" id="KV417566">
    <property type="protein sequence ID" value="KZP19131.1"/>
    <property type="molecule type" value="Genomic_DNA"/>
</dbReference>
<dbReference type="Proteomes" id="UP000076532">
    <property type="component" value="Unassembled WGS sequence"/>
</dbReference>